<proteinExistence type="predicted"/>
<dbReference type="AlphaFoldDB" id="A0A843WPL6"/>
<keyword evidence="2" id="KW-1185">Reference proteome</keyword>
<name>A0A843WPL6_COLES</name>
<reference evidence="1" key="1">
    <citation type="submission" date="2017-07" db="EMBL/GenBank/DDBJ databases">
        <title>Taro Niue Genome Assembly and Annotation.</title>
        <authorList>
            <person name="Atibalentja N."/>
            <person name="Keating K."/>
            <person name="Fields C.J."/>
        </authorList>
    </citation>
    <scope>NUCLEOTIDE SEQUENCE</scope>
    <source>
        <strain evidence="1">Niue_2</strain>
        <tissue evidence="1">Leaf</tissue>
    </source>
</reference>
<sequence length="88" mass="10137">MAKGDATIDASTKAVATSVYRGAHGDRDTRPYVHLKDFVYESAPHKYDCHLMAYLFRKSLDGPTLEWIYSLPPEEAEDFRIVQERFLQ</sequence>
<evidence type="ECO:0000313" key="2">
    <source>
        <dbReference type="Proteomes" id="UP000652761"/>
    </source>
</evidence>
<evidence type="ECO:0000313" key="1">
    <source>
        <dbReference type="EMBL" id="MQM12572.1"/>
    </source>
</evidence>
<protein>
    <submittedName>
        <fullName evidence="1">Uncharacterized protein</fullName>
    </submittedName>
</protein>
<dbReference type="OrthoDB" id="1750196at2759"/>
<comment type="caution">
    <text evidence="1">The sequence shown here is derived from an EMBL/GenBank/DDBJ whole genome shotgun (WGS) entry which is preliminary data.</text>
</comment>
<dbReference type="EMBL" id="NMUH01005363">
    <property type="protein sequence ID" value="MQM12572.1"/>
    <property type="molecule type" value="Genomic_DNA"/>
</dbReference>
<dbReference type="Proteomes" id="UP000652761">
    <property type="component" value="Unassembled WGS sequence"/>
</dbReference>
<organism evidence="1 2">
    <name type="scientific">Colocasia esculenta</name>
    <name type="common">Wild taro</name>
    <name type="synonym">Arum esculentum</name>
    <dbReference type="NCBI Taxonomy" id="4460"/>
    <lineage>
        <taxon>Eukaryota</taxon>
        <taxon>Viridiplantae</taxon>
        <taxon>Streptophyta</taxon>
        <taxon>Embryophyta</taxon>
        <taxon>Tracheophyta</taxon>
        <taxon>Spermatophyta</taxon>
        <taxon>Magnoliopsida</taxon>
        <taxon>Liliopsida</taxon>
        <taxon>Araceae</taxon>
        <taxon>Aroideae</taxon>
        <taxon>Colocasieae</taxon>
        <taxon>Colocasia</taxon>
    </lineage>
</organism>
<gene>
    <name evidence="1" type="ORF">Taro_045488</name>
</gene>
<accession>A0A843WPL6</accession>